<evidence type="ECO:0000313" key="3">
    <source>
        <dbReference type="Proteomes" id="UP000237662"/>
    </source>
</evidence>
<name>A0A2S6I416_9BACT</name>
<dbReference type="Proteomes" id="UP000237662">
    <property type="component" value="Unassembled WGS sequence"/>
</dbReference>
<dbReference type="RefSeq" id="WP_104420288.1">
    <property type="nucleotide sequence ID" value="NZ_PTJC01000006.1"/>
</dbReference>
<sequence>MLRAFVIIWLAWLLGGALPGQSAGSEPLPIEVIQQLPDTTLRLAFHFEALPDGRNFVTDPNDSLLIAHGNNEKLRADILIYYVLQELNHRFRTGMVDYAPSRDTKIRFALVETLDSGIRGASFYAHGERPVHVPGAFNVIFRYHPGPRAPNGSTGGVGSTTIYIYNALQTYLAGSQDTWSLARNIGHEIGHALSLDHTFKCDNPCAGQGFDPLEECYGDCVPHNHGSDKINCFGGSSRELMMGYGSQVYLTVCEVERMWGWLLR</sequence>
<evidence type="ECO:0000313" key="2">
    <source>
        <dbReference type="EMBL" id="PPK85801.1"/>
    </source>
</evidence>
<dbReference type="OrthoDB" id="1490969at2"/>
<comment type="caution">
    <text evidence="2">The sequence shown here is derived from an EMBL/GenBank/DDBJ whole genome shotgun (WGS) entry which is preliminary data.</text>
</comment>
<dbReference type="AlphaFoldDB" id="A0A2S6I416"/>
<accession>A0A2S6I416</accession>
<gene>
    <name evidence="2" type="ORF">CLV84_2708</name>
</gene>
<protein>
    <submittedName>
        <fullName evidence="2">Pregnancy-associated plasma protein-A</fullName>
    </submittedName>
</protein>
<dbReference type="EMBL" id="PTJC01000006">
    <property type="protein sequence ID" value="PPK85801.1"/>
    <property type="molecule type" value="Genomic_DNA"/>
</dbReference>
<dbReference type="InterPro" id="IPR008754">
    <property type="entry name" value="Peptidase_M43"/>
</dbReference>
<reference evidence="2 3" key="1">
    <citation type="submission" date="2018-02" db="EMBL/GenBank/DDBJ databases">
        <title>Genomic Encyclopedia of Archaeal and Bacterial Type Strains, Phase II (KMG-II): from individual species to whole genera.</title>
        <authorList>
            <person name="Goeker M."/>
        </authorList>
    </citation>
    <scope>NUCLEOTIDE SEQUENCE [LARGE SCALE GENOMIC DNA]</scope>
    <source>
        <strain evidence="2 3">DSM 29526</strain>
    </source>
</reference>
<evidence type="ECO:0000259" key="1">
    <source>
        <dbReference type="Pfam" id="PF05572"/>
    </source>
</evidence>
<proteinExistence type="predicted"/>
<dbReference type="SUPFAM" id="SSF55486">
    <property type="entry name" value="Metalloproteases ('zincins'), catalytic domain"/>
    <property type="match status" value="1"/>
</dbReference>
<dbReference type="Pfam" id="PF05572">
    <property type="entry name" value="Peptidase_M43"/>
    <property type="match status" value="1"/>
</dbReference>
<dbReference type="Gene3D" id="3.40.390.10">
    <property type="entry name" value="Collagenase (Catalytic Domain)"/>
    <property type="match status" value="1"/>
</dbReference>
<organism evidence="2 3">
    <name type="scientific">Neolewinella xylanilytica</name>
    <dbReference type="NCBI Taxonomy" id="1514080"/>
    <lineage>
        <taxon>Bacteria</taxon>
        <taxon>Pseudomonadati</taxon>
        <taxon>Bacteroidota</taxon>
        <taxon>Saprospiria</taxon>
        <taxon>Saprospirales</taxon>
        <taxon>Lewinellaceae</taxon>
        <taxon>Neolewinella</taxon>
    </lineage>
</organism>
<dbReference type="InterPro" id="IPR024079">
    <property type="entry name" value="MetalloPept_cat_dom_sf"/>
</dbReference>
<feature type="domain" description="Peptidase M43 pregnancy-associated plasma-A" evidence="1">
    <location>
        <begin position="170"/>
        <end position="259"/>
    </location>
</feature>
<dbReference type="GO" id="GO:0008237">
    <property type="term" value="F:metallopeptidase activity"/>
    <property type="evidence" value="ECO:0007669"/>
    <property type="project" value="InterPro"/>
</dbReference>
<keyword evidence="3" id="KW-1185">Reference proteome</keyword>